<organism evidence="3 4">
    <name type="scientific">Sarocladium strictum</name>
    <name type="common">Black bundle disease fungus</name>
    <name type="synonym">Acremonium strictum</name>
    <dbReference type="NCBI Taxonomy" id="5046"/>
    <lineage>
        <taxon>Eukaryota</taxon>
        <taxon>Fungi</taxon>
        <taxon>Dikarya</taxon>
        <taxon>Ascomycota</taxon>
        <taxon>Pezizomycotina</taxon>
        <taxon>Sordariomycetes</taxon>
        <taxon>Hypocreomycetidae</taxon>
        <taxon>Hypocreales</taxon>
        <taxon>Sarocladiaceae</taxon>
        <taxon>Sarocladium</taxon>
    </lineage>
</organism>
<protein>
    <recommendedName>
        <fullName evidence="5">Transmembrane protein</fullName>
    </recommendedName>
</protein>
<comment type="caution">
    <text evidence="3">The sequence shown here is derived from an EMBL/GenBank/DDBJ whole genome shotgun (WGS) entry which is preliminary data.</text>
</comment>
<keyword evidence="1" id="KW-0812">Transmembrane</keyword>
<dbReference type="Proteomes" id="UP001175261">
    <property type="component" value="Unassembled WGS sequence"/>
</dbReference>
<gene>
    <name evidence="3" type="ORF">NLU13_7773</name>
</gene>
<feature type="chain" id="PRO_5041326578" description="Transmembrane protein" evidence="2">
    <location>
        <begin position="18"/>
        <end position="452"/>
    </location>
</feature>
<evidence type="ECO:0000313" key="3">
    <source>
        <dbReference type="EMBL" id="KAK0385297.1"/>
    </source>
</evidence>
<keyword evidence="1" id="KW-1133">Transmembrane helix</keyword>
<evidence type="ECO:0000256" key="1">
    <source>
        <dbReference type="SAM" id="Phobius"/>
    </source>
</evidence>
<reference evidence="3" key="1">
    <citation type="submission" date="2022-10" db="EMBL/GenBank/DDBJ databases">
        <title>Determination and structural analysis of whole genome sequence of Sarocladium strictum F4-1.</title>
        <authorList>
            <person name="Hu L."/>
            <person name="Jiang Y."/>
        </authorList>
    </citation>
    <scope>NUCLEOTIDE SEQUENCE</scope>
    <source>
        <strain evidence="3">F4-1</strain>
    </source>
</reference>
<evidence type="ECO:0008006" key="5">
    <source>
        <dbReference type="Google" id="ProtNLM"/>
    </source>
</evidence>
<keyword evidence="2" id="KW-0732">Signal</keyword>
<feature type="signal peptide" evidence="2">
    <location>
        <begin position="1"/>
        <end position="17"/>
    </location>
</feature>
<dbReference type="EMBL" id="JAPDFR010000007">
    <property type="protein sequence ID" value="KAK0385297.1"/>
    <property type="molecule type" value="Genomic_DNA"/>
</dbReference>
<feature type="transmembrane region" description="Helical" evidence="1">
    <location>
        <begin position="341"/>
        <end position="360"/>
    </location>
</feature>
<feature type="transmembrane region" description="Helical" evidence="1">
    <location>
        <begin position="117"/>
        <end position="137"/>
    </location>
</feature>
<dbReference type="AlphaFoldDB" id="A0AA39GDF5"/>
<feature type="transmembrane region" description="Helical" evidence="1">
    <location>
        <begin position="168"/>
        <end position="190"/>
    </location>
</feature>
<name>A0AA39GDF5_SARSR</name>
<evidence type="ECO:0000313" key="4">
    <source>
        <dbReference type="Proteomes" id="UP001175261"/>
    </source>
</evidence>
<keyword evidence="4" id="KW-1185">Reference proteome</keyword>
<sequence>MLQFCFRFFLTTMSTFGVRLQLLRSDMVRRLLKNIVSFPHRLTASLVFQRRRQSIGLARIADILRGPRFEVPWAVKTLGEHLSTLALCGWDSTVSTMQFNLAVLTFLKPNSLAWSGVLWRSWILGVLAGLNVVFWFAGVKPSAFEQDGCLPTVFMFSPQPLHSASLTFFRTGAVAAAIFIFPLAGSLLLLSSRLFRFFCMCVQRDFSFGRNSDTQEKLRKAFEKVVAGWKPQYGPVNIRSAPLFVSNPFLRHGDAAQANFVFNLFSPFRTWTNLIEFFLSSGVEDIRATDILQLCAGLSSGSMQVERHDQAPVPVVEDENRTGNNEATHSGSVLAKAADRIMVAWNILKLLTIVWFISSIELTIRWNRIRGVDSIQSTGQLIPFIVGITSMAQALQTVVVNIIKGCIRTGPILSSLQIRTCRATPLSRSSREMRIAPTLLPKSKHQTRRYDA</sequence>
<feature type="transmembrane region" description="Helical" evidence="1">
    <location>
        <begin position="380"/>
        <end position="403"/>
    </location>
</feature>
<evidence type="ECO:0000256" key="2">
    <source>
        <dbReference type="SAM" id="SignalP"/>
    </source>
</evidence>
<accession>A0AA39GDF5</accession>
<proteinExistence type="predicted"/>
<keyword evidence="1" id="KW-0472">Membrane</keyword>